<proteinExistence type="predicted"/>
<name>A0A8H5B0Z1_9AGAR</name>
<evidence type="ECO:0000313" key="3">
    <source>
        <dbReference type="Proteomes" id="UP000541558"/>
    </source>
</evidence>
<sequence>MQNAIFVRNATIKELERFLWMFYNEKYDDYSEASVEDWFTILRLSHDWGFEDIKSVALRYIKSKESEMTGDLVDRIMLYENHSLPKDTLVPLYMRLCVRNEFPTDEECEKLGPLCARAVQRAREELLRAFRGEMPTKKSDRTETLKAKGIIIEALNLKEPLSGSGAPETQTQAGSSSTATAPSANGSNGKPRGPSLTGDSSGTAASTSSSNPKGPQNVWSQRG</sequence>
<reference evidence="2 3" key="1">
    <citation type="journal article" date="2020" name="ISME J.">
        <title>Uncovering the hidden diversity of litter-decomposition mechanisms in mushroom-forming fungi.</title>
        <authorList>
            <person name="Floudas D."/>
            <person name="Bentzer J."/>
            <person name="Ahren D."/>
            <person name="Johansson T."/>
            <person name="Persson P."/>
            <person name="Tunlid A."/>
        </authorList>
    </citation>
    <scope>NUCLEOTIDE SEQUENCE [LARGE SCALE GENOMIC DNA]</scope>
    <source>
        <strain evidence="2 3">CBS 175.51</strain>
    </source>
</reference>
<gene>
    <name evidence="2" type="ORF">D9611_006960</name>
</gene>
<organism evidence="2 3">
    <name type="scientific">Ephemerocybe angulata</name>
    <dbReference type="NCBI Taxonomy" id="980116"/>
    <lineage>
        <taxon>Eukaryota</taxon>
        <taxon>Fungi</taxon>
        <taxon>Dikarya</taxon>
        <taxon>Basidiomycota</taxon>
        <taxon>Agaricomycotina</taxon>
        <taxon>Agaricomycetes</taxon>
        <taxon>Agaricomycetidae</taxon>
        <taxon>Agaricales</taxon>
        <taxon>Agaricineae</taxon>
        <taxon>Psathyrellaceae</taxon>
        <taxon>Ephemerocybe</taxon>
    </lineage>
</organism>
<evidence type="ECO:0000313" key="2">
    <source>
        <dbReference type="EMBL" id="KAF5314003.1"/>
    </source>
</evidence>
<feature type="compositionally biased region" description="Low complexity" evidence="1">
    <location>
        <begin position="195"/>
        <end position="210"/>
    </location>
</feature>
<dbReference type="OrthoDB" id="9997739at2759"/>
<feature type="compositionally biased region" description="Low complexity" evidence="1">
    <location>
        <begin position="169"/>
        <end position="188"/>
    </location>
</feature>
<feature type="compositionally biased region" description="Polar residues" evidence="1">
    <location>
        <begin position="211"/>
        <end position="223"/>
    </location>
</feature>
<comment type="caution">
    <text evidence="2">The sequence shown here is derived from an EMBL/GenBank/DDBJ whole genome shotgun (WGS) entry which is preliminary data.</text>
</comment>
<feature type="region of interest" description="Disordered" evidence="1">
    <location>
        <begin position="160"/>
        <end position="223"/>
    </location>
</feature>
<accession>A0A8H5B0Z1</accession>
<dbReference type="AlphaFoldDB" id="A0A8H5B0Z1"/>
<protein>
    <submittedName>
        <fullName evidence="2">Uncharacterized protein</fullName>
    </submittedName>
</protein>
<evidence type="ECO:0000256" key="1">
    <source>
        <dbReference type="SAM" id="MobiDB-lite"/>
    </source>
</evidence>
<keyword evidence="3" id="KW-1185">Reference proteome</keyword>
<dbReference type="Proteomes" id="UP000541558">
    <property type="component" value="Unassembled WGS sequence"/>
</dbReference>
<dbReference type="EMBL" id="JAACJK010000222">
    <property type="protein sequence ID" value="KAF5314003.1"/>
    <property type="molecule type" value="Genomic_DNA"/>
</dbReference>